<dbReference type="PRINTS" id="PR01438">
    <property type="entry name" value="UNVRSLSTRESS"/>
</dbReference>
<organism evidence="3 4">
    <name type="scientific">Algoriphagus boseongensis</name>
    <dbReference type="NCBI Taxonomy" id="1442587"/>
    <lineage>
        <taxon>Bacteria</taxon>
        <taxon>Pseudomonadati</taxon>
        <taxon>Bacteroidota</taxon>
        <taxon>Cytophagia</taxon>
        <taxon>Cytophagales</taxon>
        <taxon>Cyclobacteriaceae</taxon>
        <taxon>Algoriphagus</taxon>
    </lineage>
</organism>
<gene>
    <name evidence="3" type="ORF">DFQ04_0117</name>
</gene>
<dbReference type="SUPFAM" id="SSF52402">
    <property type="entry name" value="Adenine nucleotide alpha hydrolases-like"/>
    <property type="match status" value="2"/>
</dbReference>
<evidence type="ECO:0000313" key="4">
    <source>
        <dbReference type="Proteomes" id="UP000294535"/>
    </source>
</evidence>
<proteinExistence type="inferred from homology"/>
<dbReference type="PANTHER" id="PTHR46268:SF22">
    <property type="entry name" value="SENSOR PROTEIN KDPD-RELATED"/>
    <property type="match status" value="1"/>
</dbReference>
<dbReference type="CDD" id="cd00293">
    <property type="entry name" value="USP-like"/>
    <property type="match status" value="1"/>
</dbReference>
<sequence length="276" mass="30622">MKTIVVPFDFSGYSLEALKTAQKISSKTGARIICVTVIPSEIDWDLLPEEAQQKHPELIEEKEEAMDILPNYIRMVAPAKAPIEPVVKIGVPYEQILRIAEHNKADLLVVGAYGKGYEEGKFVGSNLQRVLRNATCPVLAVKKALDGNSFRKLAFATVFDQAGKKAFEKILPLAKAFKTSIHLLYINTPEHFTNSSESDAMMAEFAKGHEQFVIHRHVYNHSDPDHGILEFCHANGINLVSLVSRVKSASSSYLVGTTETLIFKSDFGVLSLRVHD</sequence>
<dbReference type="RefSeq" id="WP_133551642.1">
    <property type="nucleotide sequence ID" value="NZ_SNYF01000005.1"/>
</dbReference>
<dbReference type="Proteomes" id="UP000294535">
    <property type="component" value="Unassembled WGS sequence"/>
</dbReference>
<reference evidence="3 4" key="1">
    <citation type="submission" date="2019-03" db="EMBL/GenBank/DDBJ databases">
        <title>Genomic Encyclopedia of Type Strains, Phase III (KMG-III): the genomes of soil and plant-associated and newly described type strains.</title>
        <authorList>
            <person name="Whitman W."/>
        </authorList>
    </citation>
    <scope>NUCLEOTIDE SEQUENCE [LARGE SCALE GENOMIC DNA]</scope>
    <source>
        <strain evidence="3 4">CECT 8446</strain>
    </source>
</reference>
<name>A0A4R6T5G2_9BACT</name>
<dbReference type="EMBL" id="SNYF01000005">
    <property type="protein sequence ID" value="TDQ18318.1"/>
    <property type="molecule type" value="Genomic_DNA"/>
</dbReference>
<protein>
    <submittedName>
        <fullName evidence="3">Nucleotide-binding universal stress UspA family protein</fullName>
    </submittedName>
</protein>
<evidence type="ECO:0000256" key="1">
    <source>
        <dbReference type="ARBA" id="ARBA00008791"/>
    </source>
</evidence>
<dbReference type="InterPro" id="IPR006015">
    <property type="entry name" value="Universal_stress_UspA"/>
</dbReference>
<comment type="caution">
    <text evidence="3">The sequence shown here is derived from an EMBL/GenBank/DDBJ whole genome shotgun (WGS) entry which is preliminary data.</text>
</comment>
<keyword evidence="4" id="KW-1185">Reference proteome</keyword>
<dbReference type="Gene3D" id="3.40.50.12370">
    <property type="match status" value="1"/>
</dbReference>
<evidence type="ECO:0000259" key="2">
    <source>
        <dbReference type="Pfam" id="PF00582"/>
    </source>
</evidence>
<feature type="domain" description="UspA" evidence="2">
    <location>
        <begin position="150"/>
        <end position="258"/>
    </location>
</feature>
<evidence type="ECO:0000313" key="3">
    <source>
        <dbReference type="EMBL" id="TDQ18318.1"/>
    </source>
</evidence>
<feature type="domain" description="UspA" evidence="2">
    <location>
        <begin position="1"/>
        <end position="142"/>
    </location>
</feature>
<dbReference type="AlphaFoldDB" id="A0A4R6T5G2"/>
<dbReference type="InterPro" id="IPR006016">
    <property type="entry name" value="UspA"/>
</dbReference>
<accession>A0A4R6T5G2</accession>
<comment type="similarity">
    <text evidence="1">Belongs to the universal stress protein A family.</text>
</comment>
<dbReference type="Pfam" id="PF00582">
    <property type="entry name" value="Usp"/>
    <property type="match status" value="2"/>
</dbReference>
<dbReference type="PANTHER" id="PTHR46268">
    <property type="entry name" value="STRESS RESPONSE PROTEIN NHAX"/>
    <property type="match status" value="1"/>
</dbReference>
<dbReference type="OrthoDB" id="1522603at2"/>